<protein>
    <recommendedName>
        <fullName evidence="3">Metallopeptidase family protein</fullName>
    </recommendedName>
</protein>
<accession>A0A7X5R486</accession>
<dbReference type="Proteomes" id="UP000541033">
    <property type="component" value="Unassembled WGS sequence"/>
</dbReference>
<dbReference type="AlphaFoldDB" id="A0A7X5R486"/>
<dbReference type="SUPFAM" id="SSF55486">
    <property type="entry name" value="Metalloproteases ('zincins'), catalytic domain"/>
    <property type="match status" value="1"/>
</dbReference>
<organism evidence="1 2">
    <name type="scientific">Lysinibacter cavernae</name>
    <dbReference type="NCBI Taxonomy" id="1640652"/>
    <lineage>
        <taxon>Bacteria</taxon>
        <taxon>Bacillati</taxon>
        <taxon>Actinomycetota</taxon>
        <taxon>Actinomycetes</taxon>
        <taxon>Micrococcales</taxon>
        <taxon>Microbacteriaceae</taxon>
        <taxon>Lysinibacter</taxon>
    </lineage>
</organism>
<comment type="caution">
    <text evidence="1">The sequence shown here is derived from an EMBL/GenBank/DDBJ whole genome shotgun (WGS) entry which is preliminary data.</text>
</comment>
<name>A0A7X5R486_9MICO</name>
<keyword evidence="2" id="KW-1185">Reference proteome</keyword>
<evidence type="ECO:0008006" key="3">
    <source>
        <dbReference type="Google" id="ProtNLM"/>
    </source>
</evidence>
<evidence type="ECO:0000313" key="1">
    <source>
        <dbReference type="EMBL" id="NIH55082.1"/>
    </source>
</evidence>
<proteinExistence type="predicted"/>
<evidence type="ECO:0000313" key="2">
    <source>
        <dbReference type="Proteomes" id="UP000541033"/>
    </source>
</evidence>
<reference evidence="1 2" key="1">
    <citation type="submission" date="2020-02" db="EMBL/GenBank/DDBJ databases">
        <title>Sequencing the genomes of 1000 actinobacteria strains.</title>
        <authorList>
            <person name="Klenk H.-P."/>
        </authorList>
    </citation>
    <scope>NUCLEOTIDE SEQUENCE [LARGE SCALE GENOMIC DNA]</scope>
    <source>
        <strain evidence="1 2">DSM 27960</strain>
    </source>
</reference>
<dbReference type="RefSeq" id="WP_341777966.1">
    <property type="nucleotide sequence ID" value="NZ_JAAMOX010000003.1"/>
</dbReference>
<dbReference type="EMBL" id="JAAMOX010000003">
    <property type="protein sequence ID" value="NIH55082.1"/>
    <property type="molecule type" value="Genomic_DNA"/>
</dbReference>
<sequence length="122" mass="14084">MLGPELPLLHNRIASFDRIAGGTVEYLRSLWPEDLGNVQFDFVSVPSDPPWDLPAEPKLWRVDRNAKRITFFRVPLQRSGRLHVNDAAHRRMFIEYAVYSAVAEYLGREPWELLPPEGTGHF</sequence>
<gene>
    <name evidence="1" type="ORF">FHX76_002997</name>
</gene>